<feature type="domain" description="LamG-like jellyroll fold" evidence="5">
    <location>
        <begin position="736"/>
        <end position="865"/>
    </location>
</feature>
<name>A0ABQ4EI70_9ACTN</name>
<dbReference type="Gene3D" id="2.60.120.200">
    <property type="match status" value="4"/>
</dbReference>
<keyword evidence="2" id="KW-1015">Disulfide bond</keyword>
<feature type="domain" description="LamG-like jellyroll fold" evidence="5">
    <location>
        <begin position="1377"/>
        <end position="1531"/>
    </location>
</feature>
<feature type="region of interest" description="Disordered" evidence="3">
    <location>
        <begin position="34"/>
        <end position="53"/>
    </location>
</feature>
<dbReference type="SMART" id="SM00560">
    <property type="entry name" value="LamGL"/>
    <property type="match status" value="4"/>
</dbReference>
<organism evidence="6 7">
    <name type="scientific">Plantactinospora mayteni</name>
    <dbReference type="NCBI Taxonomy" id="566021"/>
    <lineage>
        <taxon>Bacteria</taxon>
        <taxon>Bacillati</taxon>
        <taxon>Actinomycetota</taxon>
        <taxon>Actinomycetes</taxon>
        <taxon>Micromonosporales</taxon>
        <taxon>Micromonosporaceae</taxon>
        <taxon>Plantactinospora</taxon>
    </lineage>
</organism>
<evidence type="ECO:0000256" key="1">
    <source>
        <dbReference type="ARBA" id="ARBA00022729"/>
    </source>
</evidence>
<feature type="domain" description="LamG-like jellyroll fold" evidence="5">
    <location>
        <begin position="1166"/>
        <end position="1306"/>
    </location>
</feature>
<dbReference type="Pfam" id="PF13385">
    <property type="entry name" value="Laminin_G_3"/>
    <property type="match status" value="4"/>
</dbReference>
<dbReference type="PANTHER" id="PTHR46943:SF1">
    <property type="entry name" value="PENTRAXIN-RELATED PROTEIN PTX3"/>
    <property type="match status" value="1"/>
</dbReference>
<feature type="region of interest" description="Disordered" evidence="3">
    <location>
        <begin position="1115"/>
        <end position="1146"/>
    </location>
</feature>
<reference evidence="6 7" key="1">
    <citation type="submission" date="2021-01" db="EMBL/GenBank/DDBJ databases">
        <title>Whole genome shotgun sequence of Plantactinospora mayteni NBRC 109088.</title>
        <authorList>
            <person name="Komaki H."/>
            <person name="Tamura T."/>
        </authorList>
    </citation>
    <scope>NUCLEOTIDE SEQUENCE [LARGE SCALE GENOMIC DNA]</scope>
    <source>
        <strain evidence="6 7">NBRC 109088</strain>
    </source>
</reference>
<keyword evidence="7" id="KW-1185">Reference proteome</keyword>
<dbReference type="Proteomes" id="UP000621500">
    <property type="component" value="Unassembled WGS sequence"/>
</dbReference>
<proteinExistence type="predicted"/>
<keyword evidence="1 4" id="KW-0732">Signal</keyword>
<dbReference type="InterPro" id="IPR013320">
    <property type="entry name" value="ConA-like_dom_sf"/>
</dbReference>
<feature type="chain" id="PRO_5046536975" description="LamG-like jellyroll fold domain-containing protein" evidence="4">
    <location>
        <begin position="33"/>
        <end position="1553"/>
    </location>
</feature>
<dbReference type="InterPro" id="IPR006558">
    <property type="entry name" value="LamG-like"/>
</dbReference>
<evidence type="ECO:0000313" key="7">
    <source>
        <dbReference type="Proteomes" id="UP000621500"/>
    </source>
</evidence>
<evidence type="ECO:0000256" key="2">
    <source>
        <dbReference type="ARBA" id="ARBA00023157"/>
    </source>
</evidence>
<feature type="signal peptide" evidence="4">
    <location>
        <begin position="1"/>
        <end position="32"/>
    </location>
</feature>
<dbReference type="InterPro" id="IPR042837">
    <property type="entry name" value="PTX3"/>
</dbReference>
<sequence length="1553" mass="164876">MLRQSSLRFLSRRGLVASVAVLLTAVVPLAGSAVTSTPETDRGSAPLVRETPDPGSAVRAAAAQGTPVRVANMTTPTRVVDARPDGTMTATLHAYPQRVPRDGRWLDLDTALVRHPDKTVRPRAVGSDLVLSGGGGTAPLVRYGRDGRWMALAWPGTLPAPVLAGAVATYPEVLPGVDLVMRAEVDGYSQHLVVKSAVAARQPALRRIRLGLSTQDLKVTATRAGALEARDASGTLVVTAPPSVMWDSAGKVARVGVALAGSALVLTPDQALLRDPRTRFPVTIDPRPGDPPRDGWTKVFTGYPDMAYWNGNSDDQWAKVGKCDWAACNDVGVARSYFQFFTDFLAGKQILHATFDALVGYGPSCNTRPHQLLKARSGIYGGTTWNNAPQGDVIATQNVGSNYEGCAGDKPVGFDVRGHVNAGGITTYFLKAADETDKYAWRRYKAEASVMRVTYNSQPDLPRALGMDPPLPQPCRWCGGIPYVAQPDVRFEATLTDQDGDNLYAAWRTRVGGVENAWNGGWMANGDRHSTPISLAGYNGKRVEWWMHGHDGYLESAAGGGQPFVVDLDRPGSAPGVVAALYQDDNRWHGGVGVPGRFTFLPVAPGETGVNVNDIDHYQWGFDDQTVNKVDASSLGGPATVSIAPIGDGARTLFVRSVDRAGNRSDPRMHRFYVRAGNGPLAQWSLDGNLRDTGFLGDRDGTATGPVAYGNGAVGPGLRLDGTGKVGTPSTVRTDDSFSVTAWVRLDRADGATYGLVSQHGANNCAFCLQYMPDRGWTFALPHADQASPPGWSFLTAPAIAGEWTHLAGVYDAAEQKIRLYVNGRLAGTTPHIAPWHTEGRLEIGSGMAGGIDEVKVYDRPLSVAEVNADVTRDNVQLGHWKFDPPRDGGRAAPNAVPGGTSAVLHGGARYITSPNNGAVKLGGADDYVGTGTPVLRTDRSFTVGGWLWLDEVPTVAGGASTAVTQDGAVNGGFYLGYRHSDGGRWEFYLPSADAVTRPADSAVISAAGTAKPRQWTHVMSVYDAESKRIELYVDGRLAASATRAAGFNATGELVVGRMRMNGSVGNTWNGAVDELRAYSRVLSAAEIQGIVTQSAVTAGQWRLDSIDGAGLEIPDSSGRGLTGKVEGGVTLVGGQSTHPDPSDKALRLDGATGAASAPHAVGTNRSFSATAWVRLDRVGDHHLGVVSQDGQTVSSFRIEAEPGKQWSFVMFTRDVEGGGEARRAIGGAAQVGVWTHLAAVYDAEGGRMHLYVNGVLAATQQHSNAWDYPTGRVQIGRSRWAGTMFDYFPGVIDDVALYSRTLFAEEIRVLAGRDLSLVHNWALNEPSGTSAGDSVGARPGTLAGGAAFTSGRVGNGVTLPGTGDVSTQGVDLRTDASFTVAAWAYLTAKDCDLKVQPECKVDLVSIDGANTSKFRLGHVVDKGQSQLGAWIFEMPASDTRGAPATKAAVTTEPADLDRWVHLVGVYDAPSKTYWLYVNGNRIGSGTLNAAWPARGEVRIGRGIGPDGRAGEYWKGRADDVRLYAGVLDSDRVWALYTSYPALQAPAAAPKNR</sequence>
<dbReference type="SUPFAM" id="SSF49899">
    <property type="entry name" value="Concanavalin A-like lectins/glucanases"/>
    <property type="match status" value="4"/>
</dbReference>
<dbReference type="EMBL" id="BONX01000004">
    <property type="protein sequence ID" value="GIG94409.1"/>
    <property type="molecule type" value="Genomic_DNA"/>
</dbReference>
<comment type="caution">
    <text evidence="6">The sequence shown here is derived from an EMBL/GenBank/DDBJ whole genome shotgun (WGS) entry which is preliminary data.</text>
</comment>
<evidence type="ECO:0000313" key="6">
    <source>
        <dbReference type="EMBL" id="GIG94409.1"/>
    </source>
</evidence>
<accession>A0ABQ4EI70</accession>
<protein>
    <recommendedName>
        <fullName evidence="5">LamG-like jellyroll fold domain-containing protein</fullName>
    </recommendedName>
</protein>
<evidence type="ECO:0000256" key="4">
    <source>
        <dbReference type="SAM" id="SignalP"/>
    </source>
</evidence>
<feature type="domain" description="LamG-like jellyroll fold" evidence="5">
    <location>
        <begin position="940"/>
        <end position="1086"/>
    </location>
</feature>
<evidence type="ECO:0000256" key="3">
    <source>
        <dbReference type="SAM" id="MobiDB-lite"/>
    </source>
</evidence>
<evidence type="ECO:0000259" key="5">
    <source>
        <dbReference type="SMART" id="SM00560"/>
    </source>
</evidence>
<dbReference type="PANTHER" id="PTHR46943">
    <property type="entry name" value="PENTRAXIN-RELATED PROTEIN PTX3"/>
    <property type="match status" value="1"/>
</dbReference>
<gene>
    <name evidence="6" type="ORF">Pma05_09820</name>
</gene>